<dbReference type="InterPro" id="IPR023614">
    <property type="entry name" value="Porin_dom_sf"/>
</dbReference>
<sequence length="493" mass="52657">MKQRLMVAAVGSALVALTSQVWADGSDAFKLRGFGTVGVVHSSTDLADYRTGLNQPNGAGYSHKYDFGVDSKLGLQADMKANDILSGTIQVISERRYDKTFKPTLEWANAKIQATSDLAFHAGRMALPVYMVSDYRKVGYANPWVRPPTEVYFQVPFSHLDGADAVYRLNTGDVSTTFQAYGGRTKNKIPTSAGMNESEGRRTLGLNVTSEIGSLTLRAGYVRTRFTYQGPATNTFFNSYRALANGVDKLAAGAAQVAAGAQSAGQQPLPAPILTALSNTATSAAAAAADATATAQSVRSIVERYEADNVPASFVGFGALYDPGGWFIQAEYTKRTNDSLVADTTAWYLSGGVRVGKFTPYATYSRIKTDSELTSNGASPISAPAISNLPAIPQLAALQAGIDQVNGGVPQINQSLGLLNGGLNVLLFAGSTAQRNITLGVRWDVMKNMDVKMQWDQLKIDNKGAGYTLNNNQVGFDPGKKINLFSLAVDFVF</sequence>
<protein>
    <submittedName>
        <fullName evidence="2">X-X-X-Leu-X-X-Gly heptad repeat protein</fullName>
    </submittedName>
</protein>
<feature type="signal peptide" evidence="1">
    <location>
        <begin position="1"/>
        <end position="23"/>
    </location>
</feature>
<proteinExistence type="predicted"/>
<gene>
    <name evidence="2" type="ORF">HNQ59_001031</name>
</gene>
<dbReference type="SUPFAM" id="SSF56935">
    <property type="entry name" value="Porins"/>
    <property type="match status" value="1"/>
</dbReference>
<dbReference type="Gene3D" id="2.40.160.10">
    <property type="entry name" value="Porin"/>
    <property type="match status" value="1"/>
</dbReference>
<dbReference type="RefSeq" id="WP_184036075.1">
    <property type="nucleotide sequence ID" value="NZ_JACHHY010000005.1"/>
</dbReference>
<evidence type="ECO:0000256" key="1">
    <source>
        <dbReference type="SAM" id="SignalP"/>
    </source>
</evidence>
<dbReference type="Proteomes" id="UP000575898">
    <property type="component" value="Unassembled WGS sequence"/>
</dbReference>
<evidence type="ECO:0000313" key="2">
    <source>
        <dbReference type="EMBL" id="MBB5017761.1"/>
    </source>
</evidence>
<dbReference type="AlphaFoldDB" id="A0A840MRB9"/>
<keyword evidence="1" id="KW-0732">Signal</keyword>
<comment type="caution">
    <text evidence="2">The sequence shown here is derived from an EMBL/GenBank/DDBJ whole genome shotgun (WGS) entry which is preliminary data.</text>
</comment>
<name>A0A840MRB9_9PROT</name>
<dbReference type="EMBL" id="JACHHY010000005">
    <property type="protein sequence ID" value="MBB5017761.1"/>
    <property type="molecule type" value="Genomic_DNA"/>
</dbReference>
<accession>A0A840MRB9</accession>
<keyword evidence="3" id="KW-1185">Reference proteome</keyword>
<organism evidence="2 3">
    <name type="scientific">Chitinivorax tropicus</name>
    <dbReference type="NCBI Taxonomy" id="714531"/>
    <lineage>
        <taxon>Bacteria</taxon>
        <taxon>Pseudomonadati</taxon>
        <taxon>Pseudomonadota</taxon>
        <taxon>Betaproteobacteria</taxon>
        <taxon>Chitinivorax</taxon>
    </lineage>
</organism>
<reference evidence="2 3" key="1">
    <citation type="submission" date="2020-08" db="EMBL/GenBank/DDBJ databases">
        <title>Genomic Encyclopedia of Type Strains, Phase IV (KMG-IV): sequencing the most valuable type-strain genomes for metagenomic binning, comparative biology and taxonomic classification.</title>
        <authorList>
            <person name="Goeker M."/>
        </authorList>
    </citation>
    <scope>NUCLEOTIDE SEQUENCE [LARGE SCALE GENOMIC DNA]</scope>
    <source>
        <strain evidence="2 3">DSM 27165</strain>
    </source>
</reference>
<evidence type="ECO:0000313" key="3">
    <source>
        <dbReference type="Proteomes" id="UP000575898"/>
    </source>
</evidence>
<feature type="chain" id="PRO_5032941367" evidence="1">
    <location>
        <begin position="24"/>
        <end position="493"/>
    </location>
</feature>